<keyword evidence="2" id="KW-1185">Reference proteome</keyword>
<sequence length="104" mass="11922">MDLELEQARAEKNWAPASWYNAEWNAWVAEGLDKPQPDLPGPGWVLLGTTKYDASDSSGMWSDIQTFKIQPGVKRLKVDFQRVLFKSKGKGMVENWCSYWVRAL</sequence>
<organism evidence="1 2">
    <name type="scientific">Tilletia laevis</name>
    <dbReference type="NCBI Taxonomy" id="157183"/>
    <lineage>
        <taxon>Eukaryota</taxon>
        <taxon>Fungi</taxon>
        <taxon>Dikarya</taxon>
        <taxon>Basidiomycota</taxon>
        <taxon>Ustilaginomycotina</taxon>
        <taxon>Exobasidiomycetes</taxon>
        <taxon>Tilletiales</taxon>
        <taxon>Tilletiaceae</taxon>
        <taxon>Tilletia</taxon>
    </lineage>
</organism>
<reference evidence="1 2" key="1">
    <citation type="submission" date="2020-10" db="EMBL/GenBank/DDBJ databases">
        <authorList>
            <person name="Sedaghatjoo S."/>
        </authorList>
    </citation>
    <scope>NUCLEOTIDE SEQUENCE [LARGE SCALE GENOMIC DNA]</scope>
    <source>
        <strain evidence="1 2">LLFL</strain>
    </source>
</reference>
<name>A0A9N8LM98_9BASI</name>
<gene>
    <name evidence="1" type="ORF">JKILLFL_G5132</name>
</gene>
<dbReference type="EMBL" id="CAJHJF010002275">
    <property type="protein sequence ID" value="CAD6924884.1"/>
    <property type="molecule type" value="Genomic_DNA"/>
</dbReference>
<comment type="caution">
    <text evidence="1">The sequence shown here is derived from an EMBL/GenBank/DDBJ whole genome shotgun (WGS) entry which is preliminary data.</text>
</comment>
<protein>
    <recommendedName>
        <fullName evidence="3">SUN domain-containing protein</fullName>
    </recommendedName>
</protein>
<evidence type="ECO:0000313" key="2">
    <source>
        <dbReference type="Proteomes" id="UP000836404"/>
    </source>
</evidence>
<accession>A0A9N8LM98</accession>
<evidence type="ECO:0008006" key="3">
    <source>
        <dbReference type="Google" id="ProtNLM"/>
    </source>
</evidence>
<dbReference type="AlphaFoldDB" id="A0A9N8LM98"/>
<proteinExistence type="predicted"/>
<dbReference type="Proteomes" id="UP000836404">
    <property type="component" value="Unassembled WGS sequence"/>
</dbReference>
<evidence type="ECO:0000313" key="1">
    <source>
        <dbReference type="EMBL" id="CAD6924884.1"/>
    </source>
</evidence>